<dbReference type="Proteomes" id="UP001054945">
    <property type="component" value="Unassembled WGS sequence"/>
</dbReference>
<proteinExistence type="predicted"/>
<name>A0AAV4YCI8_CAEEX</name>
<dbReference type="AlphaFoldDB" id="A0AAV4YCI8"/>
<accession>A0AAV4YCI8</accession>
<gene>
    <name evidence="1" type="ORF">CEXT_13411</name>
</gene>
<organism evidence="1 2">
    <name type="scientific">Caerostris extrusa</name>
    <name type="common">Bark spider</name>
    <name type="synonym">Caerostris bankana</name>
    <dbReference type="NCBI Taxonomy" id="172846"/>
    <lineage>
        <taxon>Eukaryota</taxon>
        <taxon>Metazoa</taxon>
        <taxon>Ecdysozoa</taxon>
        <taxon>Arthropoda</taxon>
        <taxon>Chelicerata</taxon>
        <taxon>Arachnida</taxon>
        <taxon>Araneae</taxon>
        <taxon>Araneomorphae</taxon>
        <taxon>Entelegynae</taxon>
        <taxon>Araneoidea</taxon>
        <taxon>Araneidae</taxon>
        <taxon>Caerostris</taxon>
    </lineage>
</organism>
<reference evidence="1 2" key="1">
    <citation type="submission" date="2021-06" db="EMBL/GenBank/DDBJ databases">
        <title>Caerostris extrusa draft genome.</title>
        <authorList>
            <person name="Kono N."/>
            <person name="Arakawa K."/>
        </authorList>
    </citation>
    <scope>NUCLEOTIDE SEQUENCE [LARGE SCALE GENOMIC DNA]</scope>
</reference>
<keyword evidence="2" id="KW-1185">Reference proteome</keyword>
<comment type="caution">
    <text evidence="1">The sequence shown here is derived from an EMBL/GenBank/DDBJ whole genome shotgun (WGS) entry which is preliminary data.</text>
</comment>
<evidence type="ECO:0000313" key="1">
    <source>
        <dbReference type="EMBL" id="GIZ04106.1"/>
    </source>
</evidence>
<sequence>MERVSEFMHQFLTSSVSLETNHAKLKIFTQSSVTLHLMSAGQRARKIPHNPKIQPQGASTHNLLIHLRRSFHLTNLEMVFCSPLTQSRECQASRIPRGYDRLT</sequence>
<evidence type="ECO:0000313" key="2">
    <source>
        <dbReference type="Proteomes" id="UP001054945"/>
    </source>
</evidence>
<dbReference type="EMBL" id="BPLR01001692">
    <property type="protein sequence ID" value="GIZ04106.1"/>
    <property type="molecule type" value="Genomic_DNA"/>
</dbReference>
<protein>
    <submittedName>
        <fullName evidence="1">Uncharacterized protein</fullName>
    </submittedName>
</protein>